<feature type="chain" id="PRO_5022852454" evidence="1">
    <location>
        <begin position="17"/>
        <end position="58"/>
    </location>
</feature>
<protein>
    <submittedName>
        <fullName evidence="2">Uncharacterized protein</fullName>
    </submittedName>
</protein>
<organism evidence="2 3">
    <name type="scientific">Crucibulum laeve</name>
    <dbReference type="NCBI Taxonomy" id="68775"/>
    <lineage>
        <taxon>Eukaryota</taxon>
        <taxon>Fungi</taxon>
        <taxon>Dikarya</taxon>
        <taxon>Basidiomycota</taxon>
        <taxon>Agaricomycotina</taxon>
        <taxon>Agaricomycetes</taxon>
        <taxon>Agaricomycetidae</taxon>
        <taxon>Agaricales</taxon>
        <taxon>Agaricineae</taxon>
        <taxon>Nidulariaceae</taxon>
        <taxon>Crucibulum</taxon>
    </lineage>
</organism>
<proteinExistence type="predicted"/>
<accession>A0A5C3M006</accession>
<evidence type="ECO:0000256" key="1">
    <source>
        <dbReference type="SAM" id="SignalP"/>
    </source>
</evidence>
<keyword evidence="1" id="KW-0732">Signal</keyword>
<name>A0A5C3M006_9AGAR</name>
<dbReference type="Proteomes" id="UP000308652">
    <property type="component" value="Unassembled WGS sequence"/>
</dbReference>
<evidence type="ECO:0000313" key="2">
    <source>
        <dbReference type="EMBL" id="TFK38694.1"/>
    </source>
</evidence>
<gene>
    <name evidence="2" type="ORF">BDQ12DRAFT_97631</name>
</gene>
<keyword evidence="3" id="KW-1185">Reference proteome</keyword>
<reference evidence="2 3" key="1">
    <citation type="journal article" date="2019" name="Nat. Ecol. Evol.">
        <title>Megaphylogeny resolves global patterns of mushroom evolution.</title>
        <authorList>
            <person name="Varga T."/>
            <person name="Krizsan K."/>
            <person name="Foldi C."/>
            <person name="Dima B."/>
            <person name="Sanchez-Garcia M."/>
            <person name="Sanchez-Ramirez S."/>
            <person name="Szollosi G.J."/>
            <person name="Szarkandi J.G."/>
            <person name="Papp V."/>
            <person name="Albert L."/>
            <person name="Andreopoulos W."/>
            <person name="Angelini C."/>
            <person name="Antonin V."/>
            <person name="Barry K.W."/>
            <person name="Bougher N.L."/>
            <person name="Buchanan P."/>
            <person name="Buyck B."/>
            <person name="Bense V."/>
            <person name="Catcheside P."/>
            <person name="Chovatia M."/>
            <person name="Cooper J."/>
            <person name="Damon W."/>
            <person name="Desjardin D."/>
            <person name="Finy P."/>
            <person name="Geml J."/>
            <person name="Haridas S."/>
            <person name="Hughes K."/>
            <person name="Justo A."/>
            <person name="Karasinski D."/>
            <person name="Kautmanova I."/>
            <person name="Kiss B."/>
            <person name="Kocsube S."/>
            <person name="Kotiranta H."/>
            <person name="LaButti K.M."/>
            <person name="Lechner B.E."/>
            <person name="Liimatainen K."/>
            <person name="Lipzen A."/>
            <person name="Lukacs Z."/>
            <person name="Mihaltcheva S."/>
            <person name="Morgado L.N."/>
            <person name="Niskanen T."/>
            <person name="Noordeloos M.E."/>
            <person name="Ohm R.A."/>
            <person name="Ortiz-Santana B."/>
            <person name="Ovrebo C."/>
            <person name="Racz N."/>
            <person name="Riley R."/>
            <person name="Savchenko A."/>
            <person name="Shiryaev A."/>
            <person name="Soop K."/>
            <person name="Spirin V."/>
            <person name="Szebenyi C."/>
            <person name="Tomsovsky M."/>
            <person name="Tulloss R.E."/>
            <person name="Uehling J."/>
            <person name="Grigoriev I.V."/>
            <person name="Vagvolgyi C."/>
            <person name="Papp T."/>
            <person name="Martin F.M."/>
            <person name="Miettinen O."/>
            <person name="Hibbett D.S."/>
            <person name="Nagy L.G."/>
        </authorList>
    </citation>
    <scope>NUCLEOTIDE SEQUENCE [LARGE SCALE GENOMIC DNA]</scope>
    <source>
        <strain evidence="2 3">CBS 166.37</strain>
    </source>
</reference>
<evidence type="ECO:0000313" key="3">
    <source>
        <dbReference type="Proteomes" id="UP000308652"/>
    </source>
</evidence>
<dbReference type="EMBL" id="ML213602">
    <property type="protein sequence ID" value="TFK38694.1"/>
    <property type="molecule type" value="Genomic_DNA"/>
</dbReference>
<sequence length="58" mass="6310">MLILVFVTAASLSVRQYSCSGQSSFACWLSSSAHRSILPPTFQCSLQLLSTLLYPVSI</sequence>
<feature type="signal peptide" evidence="1">
    <location>
        <begin position="1"/>
        <end position="16"/>
    </location>
</feature>
<dbReference type="AlphaFoldDB" id="A0A5C3M006"/>